<feature type="transmembrane region" description="Helical" evidence="7">
    <location>
        <begin position="541"/>
        <end position="560"/>
    </location>
</feature>
<dbReference type="Gene3D" id="2.60.40.1280">
    <property type="match status" value="1"/>
</dbReference>
<dbReference type="Pfam" id="PF17961">
    <property type="entry name" value="Big_8"/>
    <property type="match status" value="1"/>
</dbReference>
<evidence type="ECO:0000259" key="9">
    <source>
        <dbReference type="Pfam" id="PF19407"/>
    </source>
</evidence>
<gene>
    <name evidence="10" type="ORF">ACFQB0_13840</name>
</gene>
<name>A0ABW1VKA1_9MICO</name>
<evidence type="ECO:0000256" key="7">
    <source>
        <dbReference type="SAM" id="Phobius"/>
    </source>
</evidence>
<feature type="compositionally biased region" description="Low complexity" evidence="6">
    <location>
        <begin position="522"/>
        <end position="532"/>
    </location>
</feature>
<evidence type="ECO:0000313" key="11">
    <source>
        <dbReference type="Proteomes" id="UP001596306"/>
    </source>
</evidence>
<sequence length="574" mass="60273">MRLLRTSITAVVGVIAVGLLTFVGTNAAIAAQPTQHSAIVADSIVVTNHGDIGKPLMAGEWASVKADWAVPDSARGGDTFAMTLPPIFSPTSNAAFDVTSTDGAIMGTCLVSYVRGAPTLGCTLSHYIDNKTGVGGKLWVNVNARQSESSVVVFVVDGKVTKVPLPGGKRIALAQGAQTRQLPDRIMKYGWPVTDMDDPSLLGWAVLVPGAAVTGETLTFSDRIDLSGEHHKIVDSDDARIRLTRMPAAYEAFDAGRWQAVPPEELAVTVSDDALSFSATLLAPVDHGALYRLTYFTRIRADAIPNDEYKNTVVVRDEEYPGSVVIASSGGGTGTCAGPGRFALRTELAGPAADLVPVDTSFTVTYRYEDTTETLKVPANGRSVNSARVPAGTKMTIEKVDLPALDGVAWAPPRFTGDGIVVDDGTITVTPGDGQVIALTLVNQAEPSRRARSAQASVDQKKPKAALERYAPLAAGNESHDLEVSNWSASSESFTTTGERDSTLDFAPTPPALLPTSPGSPPTSSTTPTTGLAATGVNTNVLAVSGLALMLIVAGSLACHRLPSAMRWRRPSRQ</sequence>
<dbReference type="SUPFAM" id="SSF49401">
    <property type="entry name" value="Bacterial adhesins"/>
    <property type="match status" value="1"/>
</dbReference>
<accession>A0ABW1VKA1</accession>
<dbReference type="InterPro" id="IPR008966">
    <property type="entry name" value="Adhesion_dom_sf"/>
</dbReference>
<evidence type="ECO:0000256" key="6">
    <source>
        <dbReference type="SAM" id="MobiDB-lite"/>
    </source>
</evidence>
<keyword evidence="7" id="KW-0472">Membrane</keyword>
<keyword evidence="7" id="KW-0812">Transmembrane</keyword>
<evidence type="ECO:0000256" key="1">
    <source>
        <dbReference type="ARBA" id="ARBA00004168"/>
    </source>
</evidence>
<organism evidence="10 11">
    <name type="scientific">Luethyella okanaganae</name>
    <dbReference type="NCBI Taxonomy" id="69372"/>
    <lineage>
        <taxon>Bacteria</taxon>
        <taxon>Bacillati</taxon>
        <taxon>Actinomycetota</taxon>
        <taxon>Actinomycetes</taxon>
        <taxon>Micrococcales</taxon>
        <taxon>Microbacteriaceae</taxon>
        <taxon>Luethyella</taxon>
    </lineage>
</organism>
<proteinExistence type="predicted"/>
<evidence type="ECO:0000256" key="3">
    <source>
        <dbReference type="ARBA" id="ARBA00022525"/>
    </source>
</evidence>
<evidence type="ECO:0000256" key="4">
    <source>
        <dbReference type="ARBA" id="ARBA00022729"/>
    </source>
</evidence>
<keyword evidence="7" id="KW-1133">Transmembrane helix</keyword>
<comment type="caution">
    <text evidence="10">The sequence shown here is derived from an EMBL/GenBank/DDBJ whole genome shotgun (WGS) entry which is preliminary data.</text>
</comment>
<dbReference type="InterPro" id="IPR046022">
    <property type="entry name" value="DUF5979"/>
</dbReference>
<evidence type="ECO:0000313" key="10">
    <source>
        <dbReference type="EMBL" id="MFC6357188.1"/>
    </source>
</evidence>
<comment type="subcellular location">
    <subcellularLocation>
        <location evidence="1">Secreted</location>
        <location evidence="1">Cell wall</location>
        <topology evidence="1">Peptidoglycan-anchor</topology>
    </subcellularLocation>
</comment>
<keyword evidence="11" id="KW-1185">Reference proteome</keyword>
<dbReference type="Proteomes" id="UP001596306">
    <property type="component" value="Unassembled WGS sequence"/>
</dbReference>
<keyword evidence="3" id="KW-0964">Secreted</keyword>
<keyword evidence="4" id="KW-0732">Signal</keyword>
<dbReference type="RefSeq" id="WP_386732755.1">
    <property type="nucleotide sequence ID" value="NZ_JBHSTP010000003.1"/>
</dbReference>
<dbReference type="InterPro" id="IPR011252">
    <property type="entry name" value="Fibrogen-bd_dom1"/>
</dbReference>
<protein>
    <submittedName>
        <fullName evidence="10">Ig-like domain-containing protein</fullName>
    </submittedName>
</protein>
<reference evidence="11" key="1">
    <citation type="journal article" date="2019" name="Int. J. Syst. Evol. Microbiol.">
        <title>The Global Catalogue of Microorganisms (GCM) 10K type strain sequencing project: providing services to taxonomists for standard genome sequencing and annotation.</title>
        <authorList>
            <consortium name="The Broad Institute Genomics Platform"/>
            <consortium name="The Broad Institute Genome Sequencing Center for Infectious Disease"/>
            <person name="Wu L."/>
            <person name="Ma J."/>
        </authorList>
    </citation>
    <scope>NUCLEOTIDE SEQUENCE [LARGE SCALE GENOMIC DNA]</scope>
    <source>
        <strain evidence="11">CCUG 43304</strain>
    </source>
</reference>
<dbReference type="EMBL" id="JBHSTP010000003">
    <property type="protein sequence ID" value="MFC6357188.1"/>
    <property type="molecule type" value="Genomic_DNA"/>
</dbReference>
<feature type="region of interest" description="Disordered" evidence="6">
    <location>
        <begin position="484"/>
        <end position="532"/>
    </location>
</feature>
<keyword evidence="5" id="KW-0572">Peptidoglycan-anchor</keyword>
<evidence type="ECO:0000256" key="2">
    <source>
        <dbReference type="ARBA" id="ARBA00022512"/>
    </source>
</evidence>
<dbReference type="InterPro" id="IPR041171">
    <property type="entry name" value="SDR_Ig"/>
</dbReference>
<feature type="compositionally biased region" description="Polar residues" evidence="6">
    <location>
        <begin position="485"/>
        <end position="497"/>
    </location>
</feature>
<feature type="domain" description="SDR-like Ig" evidence="8">
    <location>
        <begin position="63"/>
        <end position="144"/>
    </location>
</feature>
<feature type="domain" description="DUF5979" evidence="9">
    <location>
        <begin position="342"/>
        <end position="444"/>
    </location>
</feature>
<feature type="compositionally biased region" description="Pro residues" evidence="6">
    <location>
        <begin position="508"/>
        <end position="521"/>
    </location>
</feature>
<dbReference type="Pfam" id="PF19407">
    <property type="entry name" value="DUF5979"/>
    <property type="match status" value="1"/>
</dbReference>
<keyword evidence="2" id="KW-0134">Cell wall</keyword>
<evidence type="ECO:0000259" key="8">
    <source>
        <dbReference type="Pfam" id="PF17961"/>
    </source>
</evidence>
<evidence type="ECO:0000256" key="5">
    <source>
        <dbReference type="ARBA" id="ARBA00023088"/>
    </source>
</evidence>